<dbReference type="PROSITE" id="PS50011">
    <property type="entry name" value="PROTEIN_KINASE_DOM"/>
    <property type="match status" value="1"/>
</dbReference>
<feature type="domain" description="Protein kinase" evidence="1">
    <location>
        <begin position="1"/>
        <end position="58"/>
    </location>
</feature>
<dbReference type="Pfam" id="PF07714">
    <property type="entry name" value="PK_Tyr_Ser-Thr"/>
    <property type="match status" value="1"/>
</dbReference>
<name>A0A397UXZ8_9GLOM</name>
<comment type="caution">
    <text evidence="2">The sequence shown here is derived from an EMBL/GenBank/DDBJ whole genome shotgun (WGS) entry which is preliminary data.</text>
</comment>
<dbReference type="GO" id="GO:0004672">
    <property type="term" value="F:protein kinase activity"/>
    <property type="evidence" value="ECO:0007669"/>
    <property type="project" value="InterPro"/>
</dbReference>
<dbReference type="InterPro" id="IPR001245">
    <property type="entry name" value="Ser-Thr/Tyr_kinase_cat_dom"/>
</dbReference>
<feature type="non-terminal residue" evidence="2">
    <location>
        <position position="58"/>
    </location>
</feature>
<organism evidence="2 3">
    <name type="scientific">Gigaspora rosea</name>
    <dbReference type="NCBI Taxonomy" id="44941"/>
    <lineage>
        <taxon>Eukaryota</taxon>
        <taxon>Fungi</taxon>
        <taxon>Fungi incertae sedis</taxon>
        <taxon>Mucoromycota</taxon>
        <taxon>Glomeromycotina</taxon>
        <taxon>Glomeromycetes</taxon>
        <taxon>Diversisporales</taxon>
        <taxon>Gigasporaceae</taxon>
        <taxon>Gigaspora</taxon>
    </lineage>
</organism>
<proteinExistence type="predicted"/>
<dbReference type="OrthoDB" id="10464831at2759"/>
<gene>
    <name evidence="2" type="ORF">C2G38_2094100</name>
</gene>
<dbReference type="Proteomes" id="UP000266673">
    <property type="component" value="Unassembled WGS sequence"/>
</dbReference>
<dbReference type="AlphaFoldDB" id="A0A397UXZ8"/>
<keyword evidence="3" id="KW-1185">Reference proteome</keyword>
<dbReference type="EMBL" id="QKWP01000771">
    <property type="protein sequence ID" value="RIB15114.1"/>
    <property type="molecule type" value="Genomic_DNA"/>
</dbReference>
<evidence type="ECO:0000259" key="1">
    <source>
        <dbReference type="PROSITE" id="PS50011"/>
    </source>
</evidence>
<protein>
    <recommendedName>
        <fullName evidence="1">Protein kinase domain-containing protein</fullName>
    </recommendedName>
</protein>
<sequence length="58" mass="6690">MLILQLANGGTLHNYLESKWRDGKFEIPWINLISIAVEITCGLRFLHEIKICHGDLVR</sequence>
<evidence type="ECO:0000313" key="3">
    <source>
        <dbReference type="Proteomes" id="UP000266673"/>
    </source>
</evidence>
<evidence type="ECO:0000313" key="2">
    <source>
        <dbReference type="EMBL" id="RIB15114.1"/>
    </source>
</evidence>
<dbReference type="Gene3D" id="1.10.510.10">
    <property type="entry name" value="Transferase(Phosphotransferase) domain 1"/>
    <property type="match status" value="1"/>
</dbReference>
<accession>A0A397UXZ8</accession>
<dbReference type="InterPro" id="IPR000719">
    <property type="entry name" value="Prot_kinase_dom"/>
</dbReference>
<reference evidence="2 3" key="1">
    <citation type="submission" date="2018-06" db="EMBL/GenBank/DDBJ databases">
        <title>Comparative genomics reveals the genomic features of Rhizophagus irregularis, R. cerebriforme, R. diaphanum and Gigaspora rosea, and their symbiotic lifestyle signature.</title>
        <authorList>
            <person name="Morin E."/>
            <person name="San Clemente H."/>
            <person name="Chen E.C.H."/>
            <person name="De La Providencia I."/>
            <person name="Hainaut M."/>
            <person name="Kuo A."/>
            <person name="Kohler A."/>
            <person name="Murat C."/>
            <person name="Tang N."/>
            <person name="Roy S."/>
            <person name="Loubradou J."/>
            <person name="Henrissat B."/>
            <person name="Grigoriev I.V."/>
            <person name="Corradi N."/>
            <person name="Roux C."/>
            <person name="Martin F.M."/>
        </authorList>
    </citation>
    <scope>NUCLEOTIDE SEQUENCE [LARGE SCALE GENOMIC DNA]</scope>
    <source>
        <strain evidence="2 3">DAOM 194757</strain>
    </source>
</reference>
<dbReference type="InterPro" id="IPR011009">
    <property type="entry name" value="Kinase-like_dom_sf"/>
</dbReference>
<dbReference type="GO" id="GO:0005524">
    <property type="term" value="F:ATP binding"/>
    <property type="evidence" value="ECO:0007669"/>
    <property type="project" value="InterPro"/>
</dbReference>
<dbReference type="SUPFAM" id="SSF56112">
    <property type="entry name" value="Protein kinase-like (PK-like)"/>
    <property type="match status" value="1"/>
</dbReference>